<name>A0A2P8HNI8_CHINA</name>
<keyword evidence="1" id="KW-0812">Transmembrane</keyword>
<feature type="transmembrane region" description="Helical" evidence="1">
    <location>
        <begin position="186"/>
        <end position="204"/>
    </location>
</feature>
<protein>
    <submittedName>
        <fullName evidence="3">Putative membrane protein DUF2157</fullName>
    </submittedName>
</protein>
<dbReference type="RefSeq" id="WP_106528202.1">
    <property type="nucleotide sequence ID" value="NZ_PYAW01000002.1"/>
</dbReference>
<feature type="transmembrane region" description="Helical" evidence="1">
    <location>
        <begin position="64"/>
        <end position="85"/>
    </location>
</feature>
<feature type="transmembrane region" description="Helical" evidence="1">
    <location>
        <begin position="242"/>
        <end position="258"/>
    </location>
</feature>
<sequence>MNIHLFEKLRTEGLVSDTAVQAVKTEESNRLFSLHWEIKTLLYLGVLLLSGGLGILIYKNIDTIGHQVILLFIGLLCAGCFSYCIRKKAPFSWQKVISPNAFFDYALLLGCLTFVTFIGYLQFEYTAFGKAYGLATFIPFAVLAVSAYYFDHLGVLSMAITNLAAWMGIAVTPFQVLSANDFSSDPIIYTGVLLGGILLLLAIISTRRNLKKHFTFTYQNFGTNIIFIACISALCVFGNNPMLWLLIIIMAAVSVYTFKQAFREGSFYFVLITVLYAYVGISIIVFRLLVLTNDIGAVYLGLLYVIGSAIGVILLLINLNKKIKHARI</sequence>
<evidence type="ECO:0000259" key="2">
    <source>
        <dbReference type="Pfam" id="PF09925"/>
    </source>
</evidence>
<keyword evidence="4" id="KW-1185">Reference proteome</keyword>
<keyword evidence="1" id="KW-1133">Transmembrane helix</keyword>
<dbReference type="InterPro" id="IPR018677">
    <property type="entry name" value="DUF2157"/>
</dbReference>
<feature type="transmembrane region" description="Helical" evidence="1">
    <location>
        <begin position="267"/>
        <end position="290"/>
    </location>
</feature>
<evidence type="ECO:0000256" key="1">
    <source>
        <dbReference type="SAM" id="Phobius"/>
    </source>
</evidence>
<feature type="transmembrane region" description="Helical" evidence="1">
    <location>
        <begin position="129"/>
        <end position="150"/>
    </location>
</feature>
<evidence type="ECO:0000313" key="4">
    <source>
        <dbReference type="Proteomes" id="UP000240971"/>
    </source>
</evidence>
<feature type="transmembrane region" description="Helical" evidence="1">
    <location>
        <begin position="105"/>
        <end position="123"/>
    </location>
</feature>
<dbReference type="Proteomes" id="UP000240971">
    <property type="component" value="Unassembled WGS sequence"/>
</dbReference>
<organism evidence="3 4">
    <name type="scientific">Chitinophaga niastensis</name>
    <dbReference type="NCBI Taxonomy" id="536980"/>
    <lineage>
        <taxon>Bacteria</taxon>
        <taxon>Pseudomonadati</taxon>
        <taxon>Bacteroidota</taxon>
        <taxon>Chitinophagia</taxon>
        <taxon>Chitinophagales</taxon>
        <taxon>Chitinophagaceae</taxon>
        <taxon>Chitinophaga</taxon>
    </lineage>
</organism>
<reference evidence="3 4" key="1">
    <citation type="submission" date="2018-03" db="EMBL/GenBank/DDBJ databases">
        <title>Genomic Encyclopedia of Archaeal and Bacterial Type Strains, Phase II (KMG-II): from individual species to whole genera.</title>
        <authorList>
            <person name="Goeker M."/>
        </authorList>
    </citation>
    <scope>NUCLEOTIDE SEQUENCE [LARGE SCALE GENOMIC DNA]</scope>
    <source>
        <strain evidence="3 4">DSM 24859</strain>
    </source>
</reference>
<proteinExistence type="predicted"/>
<keyword evidence="1" id="KW-0472">Membrane</keyword>
<evidence type="ECO:0000313" key="3">
    <source>
        <dbReference type="EMBL" id="PSL47772.1"/>
    </source>
</evidence>
<feature type="transmembrane region" description="Helical" evidence="1">
    <location>
        <begin position="296"/>
        <end position="317"/>
    </location>
</feature>
<feature type="transmembrane region" description="Helical" evidence="1">
    <location>
        <begin position="40"/>
        <end position="58"/>
    </location>
</feature>
<dbReference type="EMBL" id="PYAW01000002">
    <property type="protein sequence ID" value="PSL47772.1"/>
    <property type="molecule type" value="Genomic_DNA"/>
</dbReference>
<feature type="transmembrane region" description="Helical" evidence="1">
    <location>
        <begin position="155"/>
        <end position="174"/>
    </location>
</feature>
<accession>A0A2P8HNI8</accession>
<dbReference type="AlphaFoldDB" id="A0A2P8HNI8"/>
<dbReference type="OrthoDB" id="650263at2"/>
<comment type="caution">
    <text evidence="3">The sequence shown here is derived from an EMBL/GenBank/DDBJ whole genome shotgun (WGS) entry which is preliminary data.</text>
</comment>
<feature type="domain" description="DUF2157" evidence="2">
    <location>
        <begin position="8"/>
        <end position="151"/>
    </location>
</feature>
<feature type="transmembrane region" description="Helical" evidence="1">
    <location>
        <begin position="216"/>
        <end position="236"/>
    </location>
</feature>
<gene>
    <name evidence="3" type="ORF">CLV51_102632</name>
</gene>
<dbReference type="Pfam" id="PF09925">
    <property type="entry name" value="DUF2157"/>
    <property type="match status" value="1"/>
</dbReference>